<organism evidence="5 6">
    <name type="scientific">Okeania hirsuta</name>
    <dbReference type="NCBI Taxonomy" id="1458930"/>
    <lineage>
        <taxon>Bacteria</taxon>
        <taxon>Bacillati</taxon>
        <taxon>Cyanobacteriota</taxon>
        <taxon>Cyanophyceae</taxon>
        <taxon>Oscillatoriophycideae</taxon>
        <taxon>Oscillatoriales</taxon>
        <taxon>Microcoleaceae</taxon>
        <taxon>Okeania</taxon>
    </lineage>
</organism>
<evidence type="ECO:0000256" key="1">
    <source>
        <dbReference type="ARBA" id="ARBA00007228"/>
    </source>
</evidence>
<dbReference type="PANTHER" id="PTHR43191:SF2">
    <property type="entry name" value="RRNA METHYLTRANSFERASE 3, MITOCHONDRIAL"/>
    <property type="match status" value="1"/>
</dbReference>
<dbReference type="Pfam" id="PF00588">
    <property type="entry name" value="SpoU_methylase"/>
    <property type="match status" value="1"/>
</dbReference>
<dbReference type="Gene3D" id="3.30.1330.30">
    <property type="match status" value="1"/>
</dbReference>
<evidence type="ECO:0000256" key="3">
    <source>
        <dbReference type="ARBA" id="ARBA00022679"/>
    </source>
</evidence>
<dbReference type="Gene3D" id="3.40.1280.10">
    <property type="match status" value="1"/>
</dbReference>
<dbReference type="OrthoDB" id="9794400at2"/>
<dbReference type="InterPro" id="IPR001537">
    <property type="entry name" value="SpoU_MeTrfase"/>
</dbReference>
<reference evidence="5 6" key="1">
    <citation type="journal article" date="2018" name="ACS Chem. Biol.">
        <title>Ketoreductase domain dysfunction expands chemodiversity: malyngamide biosynthesis in the cyanobacterium Okeania hirsuta.</title>
        <authorList>
            <person name="Moss N.A."/>
            <person name="Leao T."/>
            <person name="Rankin M."/>
            <person name="McCullough T.M."/>
            <person name="Qu P."/>
            <person name="Korobeynikov A."/>
            <person name="Smith J.L."/>
            <person name="Gerwick L."/>
            <person name="Gerwick W.H."/>
        </authorList>
    </citation>
    <scope>NUCLEOTIDE SEQUENCE [LARGE SCALE GENOMIC DNA]</scope>
    <source>
        <strain evidence="5 6">PAB10Feb10-1</strain>
    </source>
</reference>
<dbReference type="EMBL" id="RCBY01000106">
    <property type="protein sequence ID" value="RQH37951.1"/>
    <property type="molecule type" value="Genomic_DNA"/>
</dbReference>
<protein>
    <submittedName>
        <fullName evidence="5">RNA methyltransferase</fullName>
    </submittedName>
</protein>
<dbReference type="SUPFAM" id="SSF75217">
    <property type="entry name" value="alpha/beta knot"/>
    <property type="match status" value="1"/>
</dbReference>
<comment type="caution">
    <text evidence="5">The sequence shown here is derived from an EMBL/GenBank/DDBJ whole genome shotgun (WGS) entry which is preliminary data.</text>
</comment>
<dbReference type="GO" id="GO:0006396">
    <property type="term" value="P:RNA processing"/>
    <property type="evidence" value="ECO:0007669"/>
    <property type="project" value="InterPro"/>
</dbReference>
<dbReference type="InterPro" id="IPR053888">
    <property type="entry name" value="MRM3-like_sub_bind"/>
</dbReference>
<dbReference type="GO" id="GO:0032259">
    <property type="term" value="P:methylation"/>
    <property type="evidence" value="ECO:0007669"/>
    <property type="project" value="UniProtKB-KW"/>
</dbReference>
<dbReference type="GO" id="GO:0005737">
    <property type="term" value="C:cytoplasm"/>
    <property type="evidence" value="ECO:0007669"/>
    <property type="project" value="UniProtKB-ARBA"/>
</dbReference>
<keyword evidence="2 5" id="KW-0489">Methyltransferase</keyword>
<accession>A0A3N6P7I2</accession>
<dbReference type="GO" id="GO:0003723">
    <property type="term" value="F:RNA binding"/>
    <property type="evidence" value="ECO:0007669"/>
    <property type="project" value="InterPro"/>
</dbReference>
<evidence type="ECO:0000313" key="6">
    <source>
        <dbReference type="Proteomes" id="UP000269154"/>
    </source>
</evidence>
<dbReference type="GO" id="GO:0008173">
    <property type="term" value="F:RNA methyltransferase activity"/>
    <property type="evidence" value="ECO:0007669"/>
    <property type="project" value="InterPro"/>
</dbReference>
<dbReference type="CDD" id="cd18095">
    <property type="entry name" value="SpoU-like_rRNA-MTase"/>
    <property type="match status" value="1"/>
</dbReference>
<dbReference type="InterPro" id="IPR029028">
    <property type="entry name" value="Alpha/beta_knot_MTases"/>
</dbReference>
<sequence>MLTSLKNPLVKEIRKLHQSKGRKERQLFLLEGTHILEEACHKSYPLLTVCCTPEWQERHQFLWELLSQKAQRIELVSERVLKSLTTTVNPDGIIAIAPQKSKNSVKIASLGIALDKLQDPGNFGTIIRTATATDVDGLWLSADSVDLYHPKVVRASAGVWFKLPMAISENLKAEVLKLQNQGLQIVATVPNSTINYWQIDLRKPTLIILGNEGSGISQDLLELADYSVKIPLGNEVESLNVAVCTAVILYEVQRQRQSQSN</sequence>
<evidence type="ECO:0000313" key="5">
    <source>
        <dbReference type="EMBL" id="RQH37951.1"/>
    </source>
</evidence>
<dbReference type="PANTHER" id="PTHR43191">
    <property type="entry name" value="RRNA METHYLTRANSFERASE 3"/>
    <property type="match status" value="1"/>
</dbReference>
<keyword evidence="6" id="KW-1185">Reference proteome</keyword>
<evidence type="ECO:0000256" key="2">
    <source>
        <dbReference type="ARBA" id="ARBA00022603"/>
    </source>
</evidence>
<dbReference type="InterPro" id="IPR029026">
    <property type="entry name" value="tRNA_m1G_MTases_N"/>
</dbReference>
<gene>
    <name evidence="5" type="ORF">D5R40_18170</name>
</gene>
<proteinExistence type="inferred from homology"/>
<dbReference type="Pfam" id="PF22435">
    <property type="entry name" value="MRM3-like_sub_bind"/>
    <property type="match status" value="1"/>
</dbReference>
<dbReference type="InterPro" id="IPR051259">
    <property type="entry name" value="rRNA_Methyltransferase"/>
</dbReference>
<dbReference type="InterPro" id="IPR029064">
    <property type="entry name" value="Ribosomal_eL30-like_sf"/>
</dbReference>
<comment type="similarity">
    <text evidence="1">Belongs to the class IV-like SAM-binding methyltransferase superfamily. RNA methyltransferase TrmH family.</text>
</comment>
<name>A0A3N6P7I2_9CYAN</name>
<dbReference type="AlphaFoldDB" id="A0A3N6P7I2"/>
<dbReference type="SUPFAM" id="SSF55315">
    <property type="entry name" value="L30e-like"/>
    <property type="match status" value="1"/>
</dbReference>
<dbReference type="InterPro" id="IPR013123">
    <property type="entry name" value="SpoU_subst-bd"/>
</dbReference>
<keyword evidence="3 5" id="KW-0808">Transferase</keyword>
<dbReference type="RefSeq" id="WP_124146152.1">
    <property type="nucleotide sequence ID" value="NZ_CAWOKI010000143.1"/>
</dbReference>
<feature type="domain" description="RNA 2-O ribose methyltransferase substrate binding" evidence="4">
    <location>
        <begin position="29"/>
        <end position="103"/>
    </location>
</feature>
<dbReference type="Proteomes" id="UP000269154">
    <property type="component" value="Unassembled WGS sequence"/>
</dbReference>
<dbReference type="SMART" id="SM00967">
    <property type="entry name" value="SpoU_sub_bind"/>
    <property type="match status" value="1"/>
</dbReference>
<evidence type="ECO:0000259" key="4">
    <source>
        <dbReference type="SMART" id="SM00967"/>
    </source>
</evidence>